<keyword evidence="2" id="KW-0863">Zinc-finger</keyword>
<keyword evidence="1" id="KW-0479">Metal-binding</keyword>
<evidence type="ECO:0000256" key="1">
    <source>
        <dbReference type="ARBA" id="ARBA00022723"/>
    </source>
</evidence>
<proteinExistence type="predicted"/>
<accession>A0A0F9LN26</accession>
<evidence type="ECO:0000256" key="2">
    <source>
        <dbReference type="ARBA" id="ARBA00022771"/>
    </source>
</evidence>
<dbReference type="Pfam" id="PF01753">
    <property type="entry name" value="zf-MYND"/>
    <property type="match status" value="1"/>
</dbReference>
<evidence type="ECO:0000259" key="5">
    <source>
        <dbReference type="PROSITE" id="PS50865"/>
    </source>
</evidence>
<evidence type="ECO:0000256" key="4">
    <source>
        <dbReference type="SAM" id="MobiDB-lite"/>
    </source>
</evidence>
<dbReference type="InterPro" id="IPR002893">
    <property type="entry name" value="Znf_MYND"/>
</dbReference>
<protein>
    <recommendedName>
        <fullName evidence="5">MYND-type domain-containing protein</fullName>
    </recommendedName>
</protein>
<dbReference type="AlphaFoldDB" id="A0A0F9LN26"/>
<feature type="compositionally biased region" description="Low complexity" evidence="4">
    <location>
        <begin position="28"/>
        <end position="41"/>
    </location>
</feature>
<feature type="region of interest" description="Disordered" evidence="4">
    <location>
        <begin position="1"/>
        <end position="44"/>
    </location>
</feature>
<evidence type="ECO:0000313" key="6">
    <source>
        <dbReference type="EMBL" id="KKM44825.1"/>
    </source>
</evidence>
<feature type="domain" description="MYND-type" evidence="5">
    <location>
        <begin position="137"/>
        <end position="178"/>
    </location>
</feature>
<evidence type="ECO:0000256" key="3">
    <source>
        <dbReference type="ARBA" id="ARBA00022833"/>
    </source>
</evidence>
<reference evidence="6" key="1">
    <citation type="journal article" date="2015" name="Nature">
        <title>Complex archaea that bridge the gap between prokaryotes and eukaryotes.</title>
        <authorList>
            <person name="Spang A."/>
            <person name="Saw J.H."/>
            <person name="Jorgensen S.L."/>
            <person name="Zaremba-Niedzwiedzka K."/>
            <person name="Martijn J."/>
            <person name="Lind A.E."/>
            <person name="van Eijk R."/>
            <person name="Schleper C."/>
            <person name="Guy L."/>
            <person name="Ettema T.J."/>
        </authorList>
    </citation>
    <scope>NUCLEOTIDE SEQUENCE</scope>
</reference>
<dbReference type="EMBL" id="LAZR01012067">
    <property type="protein sequence ID" value="KKM44825.1"/>
    <property type="molecule type" value="Genomic_DNA"/>
</dbReference>
<dbReference type="SUPFAM" id="SSF144232">
    <property type="entry name" value="HIT/MYND zinc finger-like"/>
    <property type="match status" value="1"/>
</dbReference>
<dbReference type="PROSITE" id="PS01360">
    <property type="entry name" value="ZF_MYND_1"/>
    <property type="match status" value="1"/>
</dbReference>
<comment type="caution">
    <text evidence="6">The sequence shown here is derived from an EMBL/GenBank/DDBJ whole genome shotgun (WGS) entry which is preliminary data.</text>
</comment>
<keyword evidence="3" id="KW-0862">Zinc</keyword>
<dbReference type="PROSITE" id="PS50865">
    <property type="entry name" value="ZF_MYND_2"/>
    <property type="match status" value="1"/>
</dbReference>
<name>A0A0F9LN26_9ZZZZ</name>
<gene>
    <name evidence="6" type="ORF">LCGC14_1561450</name>
</gene>
<dbReference type="Gene3D" id="6.10.140.2220">
    <property type="match status" value="1"/>
</dbReference>
<sequence>MYPLKNKTKDLDQASCITKKQHRRQRRISYSSSSSKPQQEQQSERLLVRVQQKQQLEQLLLQQSERLHQFYPQQFGGIEYRLEISEYLNWDFIIYDQNLRQEMAKGITAKQLEIELSARFSDTNFKDRYTYIYNLICDKCHKLYMSYQLKRCSRCKVIYYCSKECQKKDWKKIHKFICEPINS</sequence>
<dbReference type="GO" id="GO:0008270">
    <property type="term" value="F:zinc ion binding"/>
    <property type="evidence" value="ECO:0007669"/>
    <property type="project" value="UniProtKB-KW"/>
</dbReference>
<organism evidence="6">
    <name type="scientific">marine sediment metagenome</name>
    <dbReference type="NCBI Taxonomy" id="412755"/>
    <lineage>
        <taxon>unclassified sequences</taxon>
        <taxon>metagenomes</taxon>
        <taxon>ecological metagenomes</taxon>
    </lineage>
</organism>